<dbReference type="EMBL" id="JBHUKU010000007">
    <property type="protein sequence ID" value="MFD2459921.1"/>
    <property type="molecule type" value="Genomic_DNA"/>
</dbReference>
<evidence type="ECO:0000313" key="1">
    <source>
        <dbReference type="EMBL" id="MFD2459921.1"/>
    </source>
</evidence>
<organism evidence="1 2">
    <name type="scientific">Amycolatopsis samaneae</name>
    <dbReference type="NCBI Taxonomy" id="664691"/>
    <lineage>
        <taxon>Bacteria</taxon>
        <taxon>Bacillati</taxon>
        <taxon>Actinomycetota</taxon>
        <taxon>Actinomycetes</taxon>
        <taxon>Pseudonocardiales</taxon>
        <taxon>Pseudonocardiaceae</taxon>
        <taxon>Amycolatopsis</taxon>
    </lineage>
</organism>
<evidence type="ECO:0000313" key="2">
    <source>
        <dbReference type="Proteomes" id="UP001597419"/>
    </source>
</evidence>
<sequence>MTTGLGRTRLRSAVLAQAWQRIPGVEVLSSGDGGPLTRTVKKIIDPLVIRTAARPRLGRPLLDPAAATELTESLLADAARLRATAAWFTHLKRQRRALRITTGNVQDVCFPLAYELATGFGMPGPEAPERAAAALRETHGEEGATGVDQLRGYLADPRVTAELTAELRRRWHHEPGTEPGSEDFVALLGAAVDGLTDATWQALAGSGAGHAFGLGLRRPEGAAVLAMAVRAVSGLPTPDLGLQRGERTTVPPLRRRDETGTELLERSVERRVRATLRRLPAPDRGPVADLVDDELSRTSAGFGLGLPVLATCFVLGVVLAPALRPLDGAAPGEVPEFARRLNAQVAREGYVLHARRALAGVTPLTPWPDAEILRELREFAKRFLGRLWVRLHGFDVTGEVPATAAEVRDLLTGVVRSTSLDLRTKVRRALVAGPPRLEAVS</sequence>
<protein>
    <submittedName>
        <fullName evidence="1">Uncharacterized protein</fullName>
    </submittedName>
</protein>
<comment type="caution">
    <text evidence="1">The sequence shown here is derived from an EMBL/GenBank/DDBJ whole genome shotgun (WGS) entry which is preliminary data.</text>
</comment>
<accession>A0ABW5GEG6</accession>
<proteinExistence type="predicted"/>
<dbReference type="Proteomes" id="UP001597419">
    <property type="component" value="Unassembled WGS sequence"/>
</dbReference>
<keyword evidence="2" id="KW-1185">Reference proteome</keyword>
<gene>
    <name evidence="1" type="ORF">ACFSYJ_15015</name>
</gene>
<name>A0ABW5GEG6_9PSEU</name>
<dbReference type="RefSeq" id="WP_345402768.1">
    <property type="nucleotide sequence ID" value="NZ_BAABHG010000014.1"/>
</dbReference>
<reference evidence="2" key="1">
    <citation type="journal article" date="2019" name="Int. J. Syst. Evol. Microbiol.">
        <title>The Global Catalogue of Microorganisms (GCM) 10K type strain sequencing project: providing services to taxonomists for standard genome sequencing and annotation.</title>
        <authorList>
            <consortium name="The Broad Institute Genomics Platform"/>
            <consortium name="The Broad Institute Genome Sequencing Center for Infectious Disease"/>
            <person name="Wu L."/>
            <person name="Ma J."/>
        </authorList>
    </citation>
    <scope>NUCLEOTIDE SEQUENCE [LARGE SCALE GENOMIC DNA]</scope>
    <source>
        <strain evidence="2">CGMCC 4.7643</strain>
    </source>
</reference>